<dbReference type="InterPro" id="IPR028992">
    <property type="entry name" value="Hedgehog/Intein_dom"/>
</dbReference>
<dbReference type="Pfam" id="PF13403">
    <property type="entry name" value="Hint_2"/>
    <property type="match status" value="1"/>
</dbReference>
<dbReference type="Proteomes" id="UP001595557">
    <property type="component" value="Unassembled WGS sequence"/>
</dbReference>
<dbReference type="PANTHER" id="PTHR38340">
    <property type="entry name" value="S-LAYER PROTEIN"/>
    <property type="match status" value="1"/>
</dbReference>
<organism evidence="4 5">
    <name type="scientific">Paracoccus fontiphilus</name>
    <dbReference type="NCBI Taxonomy" id="1815556"/>
    <lineage>
        <taxon>Bacteria</taxon>
        <taxon>Pseudomonadati</taxon>
        <taxon>Pseudomonadota</taxon>
        <taxon>Alphaproteobacteria</taxon>
        <taxon>Rhodobacterales</taxon>
        <taxon>Paracoccaceae</taxon>
        <taxon>Paracoccus</taxon>
    </lineage>
</organism>
<dbReference type="Pfam" id="PF00353">
    <property type="entry name" value="HemolysinCabind"/>
    <property type="match status" value="6"/>
</dbReference>
<evidence type="ECO:0000313" key="5">
    <source>
        <dbReference type="Proteomes" id="UP001595557"/>
    </source>
</evidence>
<evidence type="ECO:0000256" key="2">
    <source>
        <dbReference type="ARBA" id="ARBA00022525"/>
    </source>
</evidence>
<reference evidence="5" key="1">
    <citation type="journal article" date="2019" name="Int. J. Syst. Evol. Microbiol.">
        <title>The Global Catalogue of Microorganisms (GCM) 10K type strain sequencing project: providing services to taxonomists for standard genome sequencing and annotation.</title>
        <authorList>
            <consortium name="The Broad Institute Genomics Platform"/>
            <consortium name="The Broad Institute Genome Sequencing Center for Infectious Disease"/>
            <person name="Wu L."/>
            <person name="Ma J."/>
        </authorList>
    </citation>
    <scope>NUCLEOTIDE SEQUENCE [LARGE SCALE GENOMIC DNA]</scope>
    <source>
        <strain evidence="5">KCTC 52239</strain>
    </source>
</reference>
<evidence type="ECO:0000256" key="1">
    <source>
        <dbReference type="ARBA" id="ARBA00004613"/>
    </source>
</evidence>
<feature type="domain" description="Hedgehog/Intein (Hint)" evidence="3">
    <location>
        <begin position="561"/>
        <end position="707"/>
    </location>
</feature>
<gene>
    <name evidence="4" type="ORF">ACFOD7_18790</name>
</gene>
<dbReference type="SUPFAM" id="SSF51120">
    <property type="entry name" value="beta-Roll"/>
    <property type="match status" value="4"/>
</dbReference>
<dbReference type="PANTHER" id="PTHR38340:SF1">
    <property type="entry name" value="S-LAYER PROTEIN"/>
    <property type="match status" value="1"/>
</dbReference>
<comment type="caution">
    <text evidence="4">The sequence shown here is derived from an EMBL/GenBank/DDBJ whole genome shotgun (WGS) entry which is preliminary data.</text>
</comment>
<evidence type="ECO:0000313" key="4">
    <source>
        <dbReference type="EMBL" id="MFC3170102.1"/>
    </source>
</evidence>
<dbReference type="InterPro" id="IPR001343">
    <property type="entry name" value="Hemolysn_Ca-bd"/>
</dbReference>
<dbReference type="Gene3D" id="2.150.10.10">
    <property type="entry name" value="Serralysin-like metalloprotease, C-terminal"/>
    <property type="match status" value="4"/>
</dbReference>
<dbReference type="PRINTS" id="PR00313">
    <property type="entry name" value="CABNDNGRPT"/>
</dbReference>
<keyword evidence="2" id="KW-0964">Secreted</keyword>
<dbReference type="InterPro" id="IPR050557">
    <property type="entry name" value="RTX_toxin/Mannuronan_C5-epim"/>
</dbReference>
<dbReference type="PROSITE" id="PS00330">
    <property type="entry name" value="HEMOLYSIN_CALCIUM"/>
    <property type="match status" value="8"/>
</dbReference>
<proteinExistence type="predicted"/>
<evidence type="ECO:0000259" key="3">
    <source>
        <dbReference type="Pfam" id="PF13403"/>
    </source>
</evidence>
<protein>
    <submittedName>
        <fullName evidence="4">Hint domain-containing protein</fullName>
    </submittedName>
</protein>
<accession>A0ABV7INR1</accession>
<dbReference type="InterPro" id="IPR036844">
    <property type="entry name" value="Hint_dom_sf"/>
</dbReference>
<comment type="subcellular location">
    <subcellularLocation>
        <location evidence="1">Secreted</location>
    </subcellularLocation>
</comment>
<dbReference type="RefSeq" id="WP_207469765.1">
    <property type="nucleotide sequence ID" value="NZ_JAFNAW010000032.1"/>
</dbReference>
<dbReference type="EMBL" id="JBHRTE010000091">
    <property type="protein sequence ID" value="MFC3170102.1"/>
    <property type="molecule type" value="Genomic_DNA"/>
</dbReference>
<name>A0ABV7INR1_9RHOB</name>
<keyword evidence="5" id="KW-1185">Reference proteome</keyword>
<dbReference type="InterPro" id="IPR018511">
    <property type="entry name" value="Hemolysin-typ_Ca-bd_CS"/>
</dbReference>
<dbReference type="InterPro" id="IPR011049">
    <property type="entry name" value="Serralysin-like_metalloprot_C"/>
</dbReference>
<dbReference type="SUPFAM" id="SSF51294">
    <property type="entry name" value="Hedgehog/intein (Hint) domain"/>
    <property type="match status" value="1"/>
</dbReference>
<sequence>MPTTFYWIYLGTPAARIDTNETLVEGGTGLADNLNALVGQSYGTSGAPLYNSVFSATTVAGSNYSNRDATGQTYNTSTSPGTTPRLLQHDAVASYNVTLTYADGTTAATTVSLAQAQSGELFLAPPPSTAAANPALTVQPIVSMRIDSVGSANNNGSQFVVDRQVIGFDNGTISGTAGNDLINASYVEPVASGSDVIDGADGVNDVVLAGAGNDTVLSGLGNDSVRGEAGIDSLDGGAGNDTLDGGTEADVLIGGLGTDSLLGGAGADTLYGDDTLGTDTAGGADFLDGGADNDSIVAGAGNDTLIGGLGSDTLLGGAGADTLYGDDTLGADAAGGADSLDGGAGTDSIVAGAGNDTLIGGLGSDTLLGGTGADTLYGDDTLGTDTAGGADSLDGGADNDSIVAGAGNDTLIGGLGSDTLLGGAGNDVIGGGTFAGGVFTDDGVADVLTGGAGSDIFAAGNGDLITDFVSTPDNPAAENDSIDLSGYYNDANLDIINDARIAAGQQPYATALGWMRADQADGILNDISTANGFGSAFSLRVQNGGAAVSGSALTEGSTSVTCFADDVLIQTQDGPVAAGDLAVGMMVETRDDGPQPIRWKGKRRLSATDLEAAPHLRPIRILKGALGAGKPEADLVVSPQHRILVRSRIAQKMFGTDEVLVAAKQLCQVDGIDVANDLDGVTYVHFLFDSHQLVISNGAETESLHTGAEALKSVGPAARQEIFEIFPELRNGTERPAARLLTSGRLGRKLAVRHQQNRKPLVA</sequence>